<dbReference type="CDD" id="cd05379">
    <property type="entry name" value="CAP_bacterial"/>
    <property type="match status" value="1"/>
</dbReference>
<evidence type="ECO:0000259" key="2">
    <source>
        <dbReference type="Pfam" id="PF00188"/>
    </source>
</evidence>
<feature type="chain" id="PRO_5041952829" description="SCP domain-containing protein" evidence="1">
    <location>
        <begin position="28"/>
        <end position="336"/>
    </location>
</feature>
<name>A0AAC8UUW4_9LACO</name>
<dbReference type="SUPFAM" id="SSF55797">
    <property type="entry name" value="PR-1-like"/>
    <property type="match status" value="1"/>
</dbReference>
<feature type="signal peptide" evidence="1">
    <location>
        <begin position="1"/>
        <end position="27"/>
    </location>
</feature>
<feature type="domain" description="SCP" evidence="2">
    <location>
        <begin position="92"/>
        <end position="202"/>
    </location>
</feature>
<proteinExistence type="predicted"/>
<keyword evidence="1" id="KW-0732">Signal</keyword>
<accession>A0AAC8UUW4</accession>
<dbReference type="InterPro" id="IPR035940">
    <property type="entry name" value="CAP_sf"/>
</dbReference>
<reference evidence="3 4" key="1">
    <citation type="submission" date="2015-07" db="EMBL/GenBank/DDBJ databases">
        <title>Lactobacillus korensis/26-25/ whole genome sequencing.</title>
        <authorList>
            <person name="Kim M.K."/>
            <person name="Im W.-T."/>
            <person name="Srinivasan S."/>
            <person name="Lee J.-J."/>
        </authorList>
    </citation>
    <scope>NUCLEOTIDE SEQUENCE [LARGE SCALE GENOMIC DNA]</scope>
    <source>
        <strain evidence="3 4">26-25</strain>
    </source>
</reference>
<dbReference type="RefSeq" id="WP_048733417.1">
    <property type="nucleotide sequence ID" value="NZ_CP012033.1"/>
</dbReference>
<dbReference type="Pfam" id="PF00188">
    <property type="entry name" value="CAP"/>
    <property type="match status" value="1"/>
</dbReference>
<evidence type="ECO:0000313" key="3">
    <source>
        <dbReference type="EMBL" id="AKP64406.1"/>
    </source>
</evidence>
<keyword evidence="4" id="KW-1185">Reference proteome</keyword>
<evidence type="ECO:0000313" key="4">
    <source>
        <dbReference type="Proteomes" id="UP000036000"/>
    </source>
</evidence>
<protein>
    <recommendedName>
        <fullName evidence="2">SCP domain-containing protein</fullName>
    </recommendedName>
</protein>
<dbReference type="InterPro" id="IPR014044">
    <property type="entry name" value="CAP_dom"/>
</dbReference>
<dbReference type="Proteomes" id="UP000036000">
    <property type="component" value="Chromosome"/>
</dbReference>
<dbReference type="Gene3D" id="3.40.33.10">
    <property type="entry name" value="CAP"/>
    <property type="match status" value="1"/>
</dbReference>
<dbReference type="KEGG" id="lko:ABN16_04930"/>
<dbReference type="EMBL" id="CP012033">
    <property type="protein sequence ID" value="AKP64406.1"/>
    <property type="molecule type" value="Genomic_DNA"/>
</dbReference>
<gene>
    <name evidence="3" type="ORF">ABN16_04930</name>
</gene>
<sequence length="336" mass="36721">MRKTTTLILGLLAVTFSGALSVQPAAAKTKTKEPTEKKAFTTQERATIKGYRQQVKGISNSTKGMYTQKPSLKKSFKPGKLSQKYINATVKSVNFYRQMYGLNTIKANPQWNEDAQYGAATLAAANDGLAHDLAGIKRPRYVSKAAWNRGADATGYSNISEGVVKPYDNVLNYLVDSGQSDYVPGHREWLLGNTIEIGVGQAGIYNDLKVFEGGAKCRAFDPKDGLAKEVAYPKAGVFPVNAVQGGVWSLSYSIGTGEKASKPVVKVTDNTTHKKIKVTHVTNYNDETGYGWFKTSISYQPKLSKVKVNHAYTVKISGLGNHADVNYQTKLFKLSK</sequence>
<organism evidence="3 4">
    <name type="scientific">Levilactobacillus koreensis</name>
    <dbReference type="NCBI Taxonomy" id="637971"/>
    <lineage>
        <taxon>Bacteria</taxon>
        <taxon>Bacillati</taxon>
        <taxon>Bacillota</taxon>
        <taxon>Bacilli</taxon>
        <taxon>Lactobacillales</taxon>
        <taxon>Lactobacillaceae</taxon>
        <taxon>Levilactobacillus</taxon>
    </lineage>
</organism>
<dbReference type="AlphaFoldDB" id="A0AAC8UUW4"/>
<evidence type="ECO:0000256" key="1">
    <source>
        <dbReference type="SAM" id="SignalP"/>
    </source>
</evidence>